<evidence type="ECO:0000313" key="2">
    <source>
        <dbReference type="EMBL" id="AKK09428.1"/>
    </source>
</evidence>
<feature type="domain" description="Transposase IS204/IS1001/IS1096/IS1165 DDE" evidence="1">
    <location>
        <begin position="2"/>
        <end position="53"/>
    </location>
</feature>
<accession>A0A0G3HBV3</accession>
<protein>
    <submittedName>
        <fullName evidence="2">Transposase</fullName>
    </submittedName>
</protein>
<proteinExistence type="predicted"/>
<reference evidence="2 3" key="1">
    <citation type="journal article" date="2015" name="Genome Announc.">
        <title>Complete Genome Sequence of the Type Strain Corynebacterium testudinoris DSM 44614, Recovered from Necrotic Lesions in the Mouth of a Tortoise.</title>
        <authorList>
            <person name="Ruckert C."/>
            <person name="Kriete M."/>
            <person name="Jaenicke S."/>
            <person name="Winkler A."/>
            <person name="Tauch A."/>
        </authorList>
    </citation>
    <scope>NUCLEOTIDE SEQUENCE [LARGE SCALE GENOMIC DNA]</scope>
    <source>
        <strain evidence="2 3">DSM 44614</strain>
    </source>
</reference>
<dbReference type="InterPro" id="IPR002560">
    <property type="entry name" value="Transposase_DDE"/>
</dbReference>
<dbReference type="PATRIC" id="fig|136857.5.peg.1989"/>
<dbReference type="EMBL" id="CP011545">
    <property type="protein sequence ID" value="AKK09428.1"/>
    <property type="molecule type" value="Genomic_DNA"/>
</dbReference>
<sequence length="60" mass="6731">MALDGFSGYAPAVYRVVAKAVKVMDPFHVVHLAAEKLTRCWQRVQHECTGRRGKTNGPLY</sequence>
<name>A0A0G3HBV3_9CORY</name>
<dbReference type="Pfam" id="PF01610">
    <property type="entry name" value="DDE_Tnp_ISL3"/>
    <property type="match status" value="1"/>
</dbReference>
<dbReference type="Proteomes" id="UP000035540">
    <property type="component" value="Chromosome"/>
</dbReference>
<keyword evidence="3" id="KW-1185">Reference proteome</keyword>
<evidence type="ECO:0000259" key="1">
    <source>
        <dbReference type="Pfam" id="PF01610"/>
    </source>
</evidence>
<organism evidence="2 3">
    <name type="scientific">Corynebacterium testudinoris</name>
    <dbReference type="NCBI Taxonomy" id="136857"/>
    <lineage>
        <taxon>Bacteria</taxon>
        <taxon>Bacillati</taxon>
        <taxon>Actinomycetota</taxon>
        <taxon>Actinomycetes</taxon>
        <taxon>Mycobacteriales</taxon>
        <taxon>Corynebacteriaceae</taxon>
        <taxon>Corynebacterium</taxon>
    </lineage>
</organism>
<reference evidence="3" key="2">
    <citation type="submission" date="2015-05" db="EMBL/GenBank/DDBJ databases">
        <title>Complete genome sequence of Corynebacterium testudinoris DSM 44614, recovered from necrotic lesions in the mouth of a tortoise.</title>
        <authorList>
            <person name="Ruckert C."/>
            <person name="Albersmeier A."/>
            <person name="Winkler A."/>
            <person name="Tauch A."/>
        </authorList>
    </citation>
    <scope>NUCLEOTIDE SEQUENCE [LARGE SCALE GENOMIC DNA]</scope>
    <source>
        <strain evidence="3">DSM 44614</strain>
    </source>
</reference>
<dbReference type="STRING" id="136857.CTEST_10015"/>
<gene>
    <name evidence="2" type="ORF">CTEST_10015</name>
</gene>
<evidence type="ECO:0000313" key="3">
    <source>
        <dbReference type="Proteomes" id="UP000035540"/>
    </source>
</evidence>
<dbReference type="KEGG" id="cted:CTEST_10015"/>
<dbReference type="AlphaFoldDB" id="A0A0G3HBV3"/>